<dbReference type="UniPathway" id="UPA00094"/>
<organism evidence="6 7">
    <name type="scientific">Gilliamella apis</name>
    <dbReference type="NCBI Taxonomy" id="1970738"/>
    <lineage>
        <taxon>Bacteria</taxon>
        <taxon>Pseudomonadati</taxon>
        <taxon>Pseudomonadota</taxon>
        <taxon>Gammaproteobacteria</taxon>
        <taxon>Orbales</taxon>
        <taxon>Orbaceae</taxon>
        <taxon>Gilliamella</taxon>
    </lineage>
</organism>
<dbReference type="GO" id="GO:0004315">
    <property type="term" value="F:3-oxoacyl-[acyl-carrier-protein] synthase activity"/>
    <property type="evidence" value="ECO:0007669"/>
    <property type="project" value="InterPro"/>
</dbReference>
<proteinExistence type="inferred from homology"/>
<dbReference type="NCBIfam" id="NF006618">
    <property type="entry name" value="PRK09185.1"/>
    <property type="match status" value="1"/>
</dbReference>
<dbReference type="PANTHER" id="PTHR11712:SF320">
    <property type="entry name" value="BETA-KETOACYL SYNTHASE"/>
    <property type="match status" value="1"/>
</dbReference>
<dbReference type="Pfam" id="PF02801">
    <property type="entry name" value="Ketoacyl-synt_C"/>
    <property type="match status" value="1"/>
</dbReference>
<dbReference type="InterPro" id="IPR014031">
    <property type="entry name" value="Ketoacyl_synth_C"/>
</dbReference>
<dbReference type="PROSITE" id="PS00606">
    <property type="entry name" value="KS3_1"/>
    <property type="match status" value="1"/>
</dbReference>
<dbReference type="InterPro" id="IPR018201">
    <property type="entry name" value="Ketoacyl_synth_AS"/>
</dbReference>
<dbReference type="OrthoDB" id="9808669at2"/>
<dbReference type="InterPro" id="IPR020841">
    <property type="entry name" value="PKS_Beta-ketoAc_synthase_dom"/>
</dbReference>
<reference evidence="6 7" key="1">
    <citation type="submission" date="2017-03" db="EMBL/GenBank/DDBJ databases">
        <title>Comparative genomics of honeybee gut symbionts reveal geographically distinct and subgroup specific antibiotic resistance.</title>
        <authorList>
            <person name="Ludvigsen J."/>
            <person name="Porcellato D."/>
            <person name="Labee-Lund T.M."/>
            <person name="Amdam G.V."/>
            <person name="Rudi K."/>
        </authorList>
    </citation>
    <scope>NUCLEOTIDE SEQUENCE [LARGE SCALE GENOMIC DNA]</scope>
    <source>
        <strain evidence="6 7">A-4-12</strain>
    </source>
</reference>
<evidence type="ECO:0000259" key="5">
    <source>
        <dbReference type="PROSITE" id="PS52004"/>
    </source>
</evidence>
<accession>A0A242NUA1</accession>
<dbReference type="AlphaFoldDB" id="A0A242NUA1"/>
<sequence>MIYIAALGAINTLGNNKQQIANNLSENYCAKHFLTKQDGWLLNGHNIWLGKVTDDLPSIPEHLVQYSTRNNQLLYAAYLQIKQPIQQAIEKYGTKRIAVIMGTSTSGIHEGDNNIKYYLKTHHCQPNFHYHQQELGDPSRFLTELLNLKGPSYSISTACTSSAKAVMSGQRLIELGLVDAAIVGGADSLSRMPINGFNALEALSDSPCMPFAKDRNGINIGEASGIILLTKEESSEIVLLGSGESSDAYHISSPHPEGIGAQAAMEMALNDANLTPNEIGYLNLHGTATILNDQAESKAVYRLFNQNLPYCSSTKHLTGHTLGSAAITELAISYLLLNQNIYLPQQDFSISPYDMNLDKINIVTEKMMLQTPIIMSNSFAFGGNNASLIIGKV</sequence>
<dbReference type="GO" id="GO:0005829">
    <property type="term" value="C:cytosol"/>
    <property type="evidence" value="ECO:0007669"/>
    <property type="project" value="TreeGrafter"/>
</dbReference>
<comment type="similarity">
    <text evidence="2 4">Belongs to the thiolase-like superfamily. Beta-ketoacyl-ACP synthases family.</text>
</comment>
<evidence type="ECO:0000256" key="4">
    <source>
        <dbReference type="RuleBase" id="RU003694"/>
    </source>
</evidence>
<evidence type="ECO:0000313" key="7">
    <source>
        <dbReference type="Proteomes" id="UP000194968"/>
    </source>
</evidence>
<dbReference type="SMART" id="SM00825">
    <property type="entry name" value="PKS_KS"/>
    <property type="match status" value="1"/>
</dbReference>
<dbReference type="Gene3D" id="3.40.47.10">
    <property type="match status" value="1"/>
</dbReference>
<dbReference type="RefSeq" id="WP_086320582.1">
    <property type="nucleotide sequence ID" value="NZ_NASD01000010.1"/>
</dbReference>
<dbReference type="InterPro" id="IPR016039">
    <property type="entry name" value="Thiolase-like"/>
</dbReference>
<dbReference type="InterPro" id="IPR000794">
    <property type="entry name" value="Beta-ketoacyl_synthase"/>
</dbReference>
<evidence type="ECO:0000256" key="3">
    <source>
        <dbReference type="ARBA" id="ARBA00022679"/>
    </source>
</evidence>
<keyword evidence="3 4" id="KW-0808">Transferase</keyword>
<dbReference type="SUPFAM" id="SSF53901">
    <property type="entry name" value="Thiolase-like"/>
    <property type="match status" value="2"/>
</dbReference>
<evidence type="ECO:0000256" key="1">
    <source>
        <dbReference type="ARBA" id="ARBA00005194"/>
    </source>
</evidence>
<comment type="caution">
    <text evidence="6">The sequence shown here is derived from an EMBL/GenBank/DDBJ whole genome shotgun (WGS) entry which is preliminary data.</text>
</comment>
<name>A0A242NUA1_9GAMM</name>
<gene>
    <name evidence="6" type="ORF">B6D06_06660</name>
</gene>
<dbReference type="EMBL" id="NASK01000095">
    <property type="protein sequence ID" value="OTQ49480.1"/>
    <property type="molecule type" value="Genomic_DNA"/>
</dbReference>
<dbReference type="GO" id="GO:0006633">
    <property type="term" value="P:fatty acid biosynthetic process"/>
    <property type="evidence" value="ECO:0007669"/>
    <property type="project" value="UniProtKB-UniPathway"/>
</dbReference>
<evidence type="ECO:0000313" key="6">
    <source>
        <dbReference type="EMBL" id="OTQ49480.1"/>
    </source>
</evidence>
<comment type="pathway">
    <text evidence="1">Lipid metabolism; fatty acid biosynthesis.</text>
</comment>
<feature type="domain" description="Ketosynthase family 3 (KS3)" evidence="5">
    <location>
        <begin position="1"/>
        <end position="392"/>
    </location>
</feature>
<dbReference type="CDD" id="cd00834">
    <property type="entry name" value="KAS_I_II"/>
    <property type="match status" value="1"/>
</dbReference>
<dbReference type="Proteomes" id="UP000194968">
    <property type="component" value="Unassembled WGS sequence"/>
</dbReference>
<dbReference type="InterPro" id="IPR014030">
    <property type="entry name" value="Ketoacyl_synth_N"/>
</dbReference>
<protein>
    <submittedName>
        <fullName evidence="6">Beta-ketoacyl-[acyl-carrier-protein] synthase II</fullName>
    </submittedName>
</protein>
<dbReference type="PANTHER" id="PTHR11712">
    <property type="entry name" value="POLYKETIDE SYNTHASE-RELATED"/>
    <property type="match status" value="1"/>
</dbReference>
<dbReference type="PROSITE" id="PS52004">
    <property type="entry name" value="KS3_2"/>
    <property type="match status" value="1"/>
</dbReference>
<evidence type="ECO:0000256" key="2">
    <source>
        <dbReference type="ARBA" id="ARBA00008467"/>
    </source>
</evidence>
<dbReference type="Pfam" id="PF00109">
    <property type="entry name" value="ketoacyl-synt"/>
    <property type="match status" value="1"/>
</dbReference>